<dbReference type="InterPro" id="IPR050090">
    <property type="entry name" value="Tyrosine_recombinase_XerCD"/>
</dbReference>
<evidence type="ECO:0000256" key="3">
    <source>
        <dbReference type="ARBA" id="ARBA00023125"/>
    </source>
</evidence>
<evidence type="ECO:0000256" key="6">
    <source>
        <dbReference type="SAM" id="MobiDB-lite"/>
    </source>
</evidence>
<feature type="compositionally biased region" description="Basic and acidic residues" evidence="6">
    <location>
        <begin position="361"/>
        <end position="371"/>
    </location>
</feature>
<dbReference type="InterPro" id="IPR002104">
    <property type="entry name" value="Integrase_catalytic"/>
</dbReference>
<evidence type="ECO:0000313" key="10">
    <source>
        <dbReference type="Proteomes" id="UP000294739"/>
    </source>
</evidence>
<reference evidence="9 10" key="1">
    <citation type="submission" date="2019-03" db="EMBL/GenBank/DDBJ databases">
        <title>Draft genome sequences of novel Actinobacteria.</title>
        <authorList>
            <person name="Sahin N."/>
            <person name="Ay H."/>
            <person name="Saygin H."/>
        </authorList>
    </citation>
    <scope>NUCLEOTIDE SEQUENCE [LARGE SCALE GENOMIC DNA]</scope>
    <source>
        <strain evidence="9 10">5K138</strain>
    </source>
</reference>
<organism evidence="9 10">
    <name type="scientific">Jiangella asiatica</name>
    <dbReference type="NCBI Taxonomy" id="2530372"/>
    <lineage>
        <taxon>Bacteria</taxon>
        <taxon>Bacillati</taxon>
        <taxon>Actinomycetota</taxon>
        <taxon>Actinomycetes</taxon>
        <taxon>Jiangellales</taxon>
        <taxon>Jiangellaceae</taxon>
        <taxon>Jiangella</taxon>
    </lineage>
</organism>
<dbReference type="EMBL" id="SMKZ01000026">
    <property type="protein sequence ID" value="TDE08213.1"/>
    <property type="molecule type" value="Genomic_DNA"/>
</dbReference>
<keyword evidence="4" id="KW-0233">DNA recombination</keyword>
<dbReference type="InterPro" id="IPR010998">
    <property type="entry name" value="Integrase_recombinase_N"/>
</dbReference>
<feature type="domain" description="Tyr recombinase" evidence="7">
    <location>
        <begin position="168"/>
        <end position="355"/>
    </location>
</feature>
<evidence type="ECO:0000256" key="1">
    <source>
        <dbReference type="ARBA" id="ARBA00008857"/>
    </source>
</evidence>
<dbReference type="InterPro" id="IPR011010">
    <property type="entry name" value="DNA_brk_join_enz"/>
</dbReference>
<dbReference type="InterPro" id="IPR044068">
    <property type="entry name" value="CB"/>
</dbReference>
<gene>
    <name evidence="9" type="ORF">E1269_18055</name>
</gene>
<dbReference type="Pfam" id="PF14659">
    <property type="entry name" value="Phage_int_SAM_3"/>
    <property type="match status" value="1"/>
</dbReference>
<dbReference type="RefSeq" id="WP_131897035.1">
    <property type="nucleotide sequence ID" value="NZ_SMKZ01000026.1"/>
</dbReference>
<feature type="region of interest" description="Disordered" evidence="6">
    <location>
        <begin position="360"/>
        <end position="386"/>
    </location>
</feature>
<dbReference type="InterPro" id="IPR013762">
    <property type="entry name" value="Integrase-like_cat_sf"/>
</dbReference>
<comment type="caution">
    <text evidence="9">The sequence shown here is derived from an EMBL/GenBank/DDBJ whole genome shotgun (WGS) entry which is preliminary data.</text>
</comment>
<name>A0A4R5DD71_9ACTN</name>
<dbReference type="SUPFAM" id="SSF56349">
    <property type="entry name" value="DNA breaking-rejoining enzymes"/>
    <property type="match status" value="1"/>
</dbReference>
<dbReference type="Pfam" id="PF26003">
    <property type="entry name" value="Integrase_N_phage"/>
    <property type="match status" value="1"/>
</dbReference>
<dbReference type="InParanoid" id="A0A4R5DD71"/>
<dbReference type="PANTHER" id="PTHR30349:SF64">
    <property type="entry name" value="PROPHAGE INTEGRASE INTD-RELATED"/>
    <property type="match status" value="1"/>
</dbReference>
<dbReference type="AlphaFoldDB" id="A0A4R5DD71"/>
<comment type="similarity">
    <text evidence="1">Belongs to the 'phage' integrase family.</text>
</comment>
<dbReference type="Proteomes" id="UP000294739">
    <property type="component" value="Unassembled WGS sequence"/>
</dbReference>
<dbReference type="InterPro" id="IPR004107">
    <property type="entry name" value="Integrase_SAM-like_N"/>
</dbReference>
<dbReference type="Pfam" id="PF00589">
    <property type="entry name" value="Phage_integrase"/>
    <property type="match status" value="1"/>
</dbReference>
<evidence type="ECO:0000256" key="5">
    <source>
        <dbReference type="PROSITE-ProRule" id="PRU01248"/>
    </source>
</evidence>
<keyword evidence="10" id="KW-1185">Reference proteome</keyword>
<evidence type="ECO:0000313" key="9">
    <source>
        <dbReference type="EMBL" id="TDE08213.1"/>
    </source>
</evidence>
<dbReference type="OrthoDB" id="1822491at2"/>
<evidence type="ECO:0000256" key="2">
    <source>
        <dbReference type="ARBA" id="ARBA00022908"/>
    </source>
</evidence>
<accession>A0A4R5DD71</accession>
<protein>
    <submittedName>
        <fullName evidence="9">Site-specific integrase</fullName>
    </submittedName>
</protein>
<keyword evidence="3 5" id="KW-0238">DNA-binding</keyword>
<feature type="domain" description="Core-binding (CB)" evidence="8">
    <location>
        <begin position="63"/>
        <end position="147"/>
    </location>
</feature>
<evidence type="ECO:0000256" key="4">
    <source>
        <dbReference type="ARBA" id="ARBA00023172"/>
    </source>
</evidence>
<dbReference type="PROSITE" id="PS51900">
    <property type="entry name" value="CB"/>
    <property type="match status" value="1"/>
</dbReference>
<dbReference type="Gene3D" id="1.10.443.10">
    <property type="entry name" value="Intergrase catalytic core"/>
    <property type="match status" value="1"/>
</dbReference>
<sequence>MAKKRRFGRVRKLPSGRFQARYHGPDGTDRPAPYTFATKTDANVWLSDKEAEIRRGDWLDPEAGMIPLAEYGGAWIVERPNLRPRTVALYQGLFRLHIEPQLGALGLAEISPGRVRTWRKERLDAGLSPVTTAKAYRLLKTIMGTAVEDGLIRRNPCQIRGAGNEASPERRTATLTEVFAVADAIEPRFKALVLLAAFGTLRWGELVGLHRPDIDLDNRTVTVRRAVQEVEGKVIVSTPKTAAGRRTVAIPASLVPDLRWHLRVFAEPGPDGRVFAGPKGATPRRTNFQKHWQRAVTKAGVPWLHLHDLRHTGATLAAGTGASLRELMERLGHASPRAALIYQHATKDRDRAIADALDALAQEHKTKTERRDDDDDPPLVGAPSGT</sequence>
<dbReference type="CDD" id="cd01189">
    <property type="entry name" value="INT_ICEBs1_C_like"/>
    <property type="match status" value="1"/>
</dbReference>
<dbReference type="InterPro" id="IPR058717">
    <property type="entry name" value="Phage_L5_Integrase_N"/>
</dbReference>
<keyword evidence="2" id="KW-0229">DNA integration</keyword>
<proteinExistence type="inferred from homology"/>
<evidence type="ECO:0000259" key="7">
    <source>
        <dbReference type="PROSITE" id="PS51898"/>
    </source>
</evidence>
<dbReference type="PROSITE" id="PS51898">
    <property type="entry name" value="TYR_RECOMBINASE"/>
    <property type="match status" value="1"/>
</dbReference>
<dbReference type="Gene3D" id="1.10.150.130">
    <property type="match status" value="1"/>
</dbReference>
<dbReference type="GO" id="GO:0003677">
    <property type="term" value="F:DNA binding"/>
    <property type="evidence" value="ECO:0007669"/>
    <property type="project" value="UniProtKB-UniRule"/>
</dbReference>
<evidence type="ECO:0000259" key="8">
    <source>
        <dbReference type="PROSITE" id="PS51900"/>
    </source>
</evidence>
<dbReference type="GO" id="GO:0015074">
    <property type="term" value="P:DNA integration"/>
    <property type="evidence" value="ECO:0007669"/>
    <property type="project" value="UniProtKB-KW"/>
</dbReference>
<dbReference type="GO" id="GO:0006310">
    <property type="term" value="P:DNA recombination"/>
    <property type="evidence" value="ECO:0007669"/>
    <property type="project" value="UniProtKB-KW"/>
</dbReference>
<dbReference type="PANTHER" id="PTHR30349">
    <property type="entry name" value="PHAGE INTEGRASE-RELATED"/>
    <property type="match status" value="1"/>
</dbReference>